<sequence>MPSPTSSSSNSRINESSSLNINALISDRKWGGSTGTGVTLTYSFPWTSLESATFSGRNGVGDYSLLNEQNASSHYGLNTTQQAAARNALQSWSNVANIIFSEVAETSSNVGDIRFAWTSADQSDAWGWAGYPSSWPSAGDIWISTTNSNTAANSWTSGSYNFEALIHELGHALGLKHPFDDTPVLPGSLDSRLYTVMSYTDAPHNIYPSAGYVNGKYDWLSYYINPETPMVLDIAAIQYLYGANNNYHTGDDVYTFDATTPFFKTIWDAGGTDTLSAANFTLPCVLDLTPGNYSSLRYPPPLHTGGATTTYDGTNNLGIAYGCIIENAVGGSGNDTLIGNDSNNSLEGGPGDDSISGGGGDDTAVFSETFANYTCSYNAGSDVFNISCLATGTDSISGVEFFQFKDIVKSANQLRFNDNISPLLSSLSPADNATGVAVSTNLVLTFNEAIKAGTGNIIIFNDKGAIVKTIAVTDSGQVSVSGNSIIINPNTDLVAGSGYFVNMAAGAVLDLAGNSFAGITGTTAYNFTTLANTVTGTANNDSLTGGSAGNKTINGGLGIDKVVYSGLRADYSVAKTGNNFTTSYATGSDSLVNIERLQFSDTKLAIDLDDNAGLTAKILGAVFGPVSVSNKQYVGIGLAFLDSGKSYSDLVQTALNAKLGTGFSNAAEVSLLYQNVAGVQPSAADLNYWTAALNSGQFSQISLAQMAAELSLNTTRINLVGLQQTGIEYA</sequence>
<keyword evidence="4" id="KW-0964">Secreted</keyword>
<dbReference type="EMBL" id="RYFG02000063">
    <property type="protein sequence ID" value="TRW98936.1"/>
    <property type="molecule type" value="Genomic_DNA"/>
</dbReference>
<accession>A0ABY3CCD1</accession>
<dbReference type="Pfam" id="PF00353">
    <property type="entry name" value="HemolysinCabind"/>
    <property type="match status" value="2"/>
</dbReference>
<evidence type="ECO:0000256" key="5">
    <source>
        <dbReference type="ARBA" id="ARBA00022670"/>
    </source>
</evidence>
<evidence type="ECO:0000256" key="11">
    <source>
        <dbReference type="ARBA" id="ARBA00022837"/>
    </source>
</evidence>
<dbReference type="Gene3D" id="2.150.10.10">
    <property type="entry name" value="Serralysin-like metalloprotease, C-terminal"/>
    <property type="match status" value="1"/>
</dbReference>
<evidence type="ECO:0000256" key="4">
    <source>
        <dbReference type="ARBA" id="ARBA00022525"/>
    </source>
</evidence>
<protein>
    <submittedName>
        <fullName evidence="13">Matrixin family metalloprotease</fullName>
    </submittedName>
</protein>
<dbReference type="SUPFAM" id="SSF55486">
    <property type="entry name" value="Metalloproteases ('zincins'), catalytic domain"/>
    <property type="match status" value="1"/>
</dbReference>
<proteinExistence type="inferred from homology"/>
<evidence type="ECO:0000256" key="1">
    <source>
        <dbReference type="ARBA" id="ARBA00001913"/>
    </source>
</evidence>
<keyword evidence="7" id="KW-0732">Signal</keyword>
<keyword evidence="5" id="KW-0645">Protease</keyword>
<dbReference type="SUPFAM" id="SSF51120">
    <property type="entry name" value="beta-Roll"/>
    <property type="match status" value="1"/>
</dbReference>
<keyword evidence="9" id="KW-0378">Hydrolase</keyword>
<name>A0ABY3CCD1_9GAMM</name>
<evidence type="ECO:0000259" key="12">
    <source>
        <dbReference type="SMART" id="SM00235"/>
    </source>
</evidence>
<dbReference type="Pfam" id="PF00413">
    <property type="entry name" value="Peptidase_M10"/>
    <property type="match status" value="1"/>
</dbReference>
<organism evidence="13 14">
    <name type="scientific">Candidatus Methylobacter oryzae</name>
    <dbReference type="NCBI Taxonomy" id="2497749"/>
    <lineage>
        <taxon>Bacteria</taxon>
        <taxon>Pseudomonadati</taxon>
        <taxon>Pseudomonadota</taxon>
        <taxon>Gammaproteobacteria</taxon>
        <taxon>Methylococcales</taxon>
        <taxon>Methylococcaceae</taxon>
        <taxon>Methylobacter</taxon>
    </lineage>
</organism>
<evidence type="ECO:0000313" key="13">
    <source>
        <dbReference type="EMBL" id="TRW98936.1"/>
    </source>
</evidence>
<comment type="similarity">
    <text evidence="3">Belongs to the peptidase M10B family.</text>
</comment>
<evidence type="ECO:0000256" key="6">
    <source>
        <dbReference type="ARBA" id="ARBA00022723"/>
    </source>
</evidence>
<dbReference type="Proteomes" id="UP000733744">
    <property type="component" value="Unassembled WGS sequence"/>
</dbReference>
<dbReference type="InterPro" id="IPR006026">
    <property type="entry name" value="Peptidase_Metallo"/>
</dbReference>
<dbReference type="InterPro" id="IPR001818">
    <property type="entry name" value="Pept_M10_metallopeptidase"/>
</dbReference>
<comment type="cofactor">
    <cofactor evidence="1">
        <name>Ca(2+)</name>
        <dbReference type="ChEBI" id="CHEBI:29108"/>
    </cofactor>
</comment>
<dbReference type="CDD" id="cd04277">
    <property type="entry name" value="ZnMc_serralysin_like"/>
    <property type="match status" value="1"/>
</dbReference>
<keyword evidence="13" id="KW-0482">Metalloprotease</keyword>
<evidence type="ECO:0000256" key="3">
    <source>
        <dbReference type="ARBA" id="ARBA00009490"/>
    </source>
</evidence>
<dbReference type="Gene3D" id="3.40.390.10">
    <property type="entry name" value="Collagenase (Catalytic Domain)"/>
    <property type="match status" value="1"/>
</dbReference>
<evidence type="ECO:0000313" key="14">
    <source>
        <dbReference type="Proteomes" id="UP000733744"/>
    </source>
</evidence>
<dbReference type="PRINTS" id="PR00313">
    <property type="entry name" value="CABNDNGRPT"/>
</dbReference>
<dbReference type="InterPro" id="IPR034033">
    <property type="entry name" value="Serralysin-like"/>
</dbReference>
<keyword evidence="10" id="KW-0862">Zinc</keyword>
<evidence type="ECO:0000256" key="9">
    <source>
        <dbReference type="ARBA" id="ARBA00022801"/>
    </source>
</evidence>
<reference evidence="13 14" key="1">
    <citation type="journal article" date="2019" name="Antonie Van Leeuwenhoek">
        <title>Description of 'Ca. Methylobacter oryzae' KRF1, a novel species from the environmentally important Methylobacter clade 2.</title>
        <authorList>
            <person name="Khatri K."/>
            <person name="Mohite J.A."/>
            <person name="Pandit P.S."/>
            <person name="Bahulikar R."/>
            <person name="Rahalkar M.C."/>
        </authorList>
    </citation>
    <scope>NUCLEOTIDE SEQUENCE [LARGE SCALE GENOMIC DNA]</scope>
    <source>
        <strain evidence="13 14">KRF1</strain>
    </source>
</reference>
<dbReference type="SMART" id="SM00235">
    <property type="entry name" value="ZnMc"/>
    <property type="match status" value="1"/>
</dbReference>
<keyword evidence="6" id="KW-0479">Metal-binding</keyword>
<dbReference type="InterPro" id="IPR001343">
    <property type="entry name" value="Hemolysn_Ca-bd"/>
</dbReference>
<dbReference type="InterPro" id="IPR013858">
    <property type="entry name" value="Peptidase_M10B_C"/>
</dbReference>
<evidence type="ECO:0000256" key="7">
    <source>
        <dbReference type="ARBA" id="ARBA00022729"/>
    </source>
</evidence>
<dbReference type="InterPro" id="IPR024079">
    <property type="entry name" value="MetalloPept_cat_dom_sf"/>
</dbReference>
<dbReference type="GO" id="GO:0008237">
    <property type="term" value="F:metallopeptidase activity"/>
    <property type="evidence" value="ECO:0007669"/>
    <property type="project" value="UniProtKB-KW"/>
</dbReference>
<dbReference type="RefSeq" id="WP_127030675.1">
    <property type="nucleotide sequence ID" value="NZ_RYFG02000063.1"/>
</dbReference>
<evidence type="ECO:0000256" key="10">
    <source>
        <dbReference type="ARBA" id="ARBA00022833"/>
    </source>
</evidence>
<evidence type="ECO:0000256" key="2">
    <source>
        <dbReference type="ARBA" id="ARBA00004613"/>
    </source>
</evidence>
<dbReference type="InterPro" id="IPR025282">
    <property type="entry name" value="DUF4214"/>
</dbReference>
<gene>
    <name evidence="13" type="ORF">EKO24_006925</name>
</gene>
<feature type="domain" description="Peptidase metallopeptidase" evidence="12">
    <location>
        <begin position="26"/>
        <end position="226"/>
    </location>
</feature>
<comment type="subcellular location">
    <subcellularLocation>
        <location evidence="2">Secreted</location>
    </subcellularLocation>
</comment>
<keyword evidence="11" id="KW-0106">Calcium</keyword>
<dbReference type="Pfam" id="PF13946">
    <property type="entry name" value="DUF4214"/>
    <property type="match status" value="1"/>
</dbReference>
<dbReference type="Pfam" id="PF08548">
    <property type="entry name" value="Peptidase_M10_C"/>
    <property type="match status" value="1"/>
</dbReference>
<evidence type="ECO:0000256" key="8">
    <source>
        <dbReference type="ARBA" id="ARBA00022737"/>
    </source>
</evidence>
<dbReference type="InterPro" id="IPR011049">
    <property type="entry name" value="Serralysin-like_metalloprot_C"/>
</dbReference>
<dbReference type="InterPro" id="IPR032812">
    <property type="entry name" value="SbsA_Ig"/>
</dbReference>
<dbReference type="Pfam" id="PF13205">
    <property type="entry name" value="Big_5"/>
    <property type="match status" value="1"/>
</dbReference>
<keyword evidence="8" id="KW-0677">Repeat</keyword>
<comment type="caution">
    <text evidence="13">The sequence shown here is derived from an EMBL/GenBank/DDBJ whole genome shotgun (WGS) entry which is preliminary data.</text>
</comment>
<keyword evidence="14" id="KW-1185">Reference proteome</keyword>